<evidence type="ECO:0000313" key="3">
    <source>
        <dbReference type="Proteomes" id="UP000248423"/>
    </source>
</evidence>
<gene>
    <name evidence="2" type="ORF">BO78DRAFT_79129</name>
</gene>
<accession>A0A319EK45</accession>
<organism evidence="2 3">
    <name type="scientific">Aspergillus sclerotiicarbonarius (strain CBS 121057 / IBT 28362)</name>
    <dbReference type="NCBI Taxonomy" id="1448318"/>
    <lineage>
        <taxon>Eukaryota</taxon>
        <taxon>Fungi</taxon>
        <taxon>Dikarya</taxon>
        <taxon>Ascomycota</taxon>
        <taxon>Pezizomycotina</taxon>
        <taxon>Eurotiomycetes</taxon>
        <taxon>Eurotiomycetidae</taxon>
        <taxon>Eurotiales</taxon>
        <taxon>Aspergillaceae</taxon>
        <taxon>Aspergillus</taxon>
        <taxon>Aspergillus subgen. Circumdati</taxon>
    </lineage>
</organism>
<keyword evidence="1" id="KW-0472">Membrane</keyword>
<protein>
    <submittedName>
        <fullName evidence="2">Uncharacterized protein</fullName>
    </submittedName>
</protein>
<dbReference type="VEuPathDB" id="FungiDB:BO78DRAFT_79129"/>
<evidence type="ECO:0000256" key="1">
    <source>
        <dbReference type="SAM" id="Phobius"/>
    </source>
</evidence>
<reference evidence="2 3" key="1">
    <citation type="submission" date="2018-02" db="EMBL/GenBank/DDBJ databases">
        <title>The genomes of Aspergillus section Nigri reveals drivers in fungal speciation.</title>
        <authorList>
            <consortium name="DOE Joint Genome Institute"/>
            <person name="Vesth T.C."/>
            <person name="Nybo J."/>
            <person name="Theobald S."/>
            <person name="Brandl J."/>
            <person name="Frisvad J.C."/>
            <person name="Nielsen K.F."/>
            <person name="Lyhne E.K."/>
            <person name="Kogle M.E."/>
            <person name="Kuo A."/>
            <person name="Riley R."/>
            <person name="Clum A."/>
            <person name="Nolan M."/>
            <person name="Lipzen A."/>
            <person name="Salamov A."/>
            <person name="Henrissat B."/>
            <person name="Wiebenga A."/>
            <person name="De vries R.P."/>
            <person name="Grigoriev I.V."/>
            <person name="Mortensen U.H."/>
            <person name="Andersen M.R."/>
            <person name="Baker S.E."/>
        </authorList>
    </citation>
    <scope>NUCLEOTIDE SEQUENCE [LARGE SCALE GENOMIC DNA]</scope>
    <source>
        <strain evidence="2 3">CBS 121057</strain>
    </source>
</reference>
<dbReference type="Proteomes" id="UP000248423">
    <property type="component" value="Unassembled WGS sequence"/>
</dbReference>
<dbReference type="EMBL" id="KZ826337">
    <property type="protein sequence ID" value="PYI08015.1"/>
    <property type="molecule type" value="Genomic_DNA"/>
</dbReference>
<dbReference type="AlphaFoldDB" id="A0A319EK45"/>
<feature type="transmembrane region" description="Helical" evidence="1">
    <location>
        <begin position="12"/>
        <end position="33"/>
    </location>
</feature>
<keyword evidence="1" id="KW-0812">Transmembrane</keyword>
<name>A0A319EK45_ASPSB</name>
<evidence type="ECO:0000313" key="2">
    <source>
        <dbReference type="EMBL" id="PYI08015.1"/>
    </source>
</evidence>
<keyword evidence="3" id="KW-1185">Reference proteome</keyword>
<keyword evidence="1" id="KW-1133">Transmembrane helix</keyword>
<sequence length="135" mass="15741">MGYLRELHMIYVPRPLYCCSFYMLWFLTLMWLGVTLNSLGMWLSFFITQAAVVVPICRCIRAVSSTPCFLQLRCTEDRKTEKSRPNEIYPRKHEIQEKVRTTWSGCFVIHQAECTMAWLARSLPLLFSSHLVGAV</sequence>
<proteinExistence type="predicted"/>